<keyword evidence="5" id="KW-0808">Transferase</keyword>
<dbReference type="Pfam" id="PF02518">
    <property type="entry name" value="HATPase_c"/>
    <property type="match status" value="1"/>
</dbReference>
<keyword evidence="11" id="KW-1133">Transmembrane helix</keyword>
<keyword evidence="11" id="KW-0812">Transmembrane</keyword>
<dbReference type="PROSITE" id="PS50109">
    <property type="entry name" value="HIS_KIN"/>
    <property type="match status" value="1"/>
</dbReference>
<dbReference type="GO" id="GO:0016020">
    <property type="term" value="C:membrane"/>
    <property type="evidence" value="ECO:0007669"/>
    <property type="project" value="UniProtKB-SubCell"/>
</dbReference>
<evidence type="ECO:0000256" key="3">
    <source>
        <dbReference type="ARBA" id="ARBA00012438"/>
    </source>
</evidence>
<dbReference type="InterPro" id="IPR003594">
    <property type="entry name" value="HATPase_dom"/>
</dbReference>
<dbReference type="PANTHER" id="PTHR43065">
    <property type="entry name" value="SENSOR HISTIDINE KINASE"/>
    <property type="match status" value="1"/>
</dbReference>
<organism evidence="14 15">
    <name type="scientific">Hydrogenophaga intermedia</name>
    <dbReference type="NCBI Taxonomy" id="65786"/>
    <lineage>
        <taxon>Bacteria</taxon>
        <taxon>Pseudomonadati</taxon>
        <taxon>Pseudomonadota</taxon>
        <taxon>Betaproteobacteria</taxon>
        <taxon>Burkholderiales</taxon>
        <taxon>Comamonadaceae</taxon>
        <taxon>Hydrogenophaga</taxon>
    </lineage>
</organism>
<gene>
    <name evidence="14" type="ORF">BN948_00522</name>
</gene>
<accession>A0A1L1P8N0</accession>
<evidence type="ECO:0000259" key="12">
    <source>
        <dbReference type="PROSITE" id="PS50109"/>
    </source>
</evidence>
<dbReference type="Pfam" id="PF00672">
    <property type="entry name" value="HAMP"/>
    <property type="match status" value="1"/>
</dbReference>
<evidence type="ECO:0000313" key="14">
    <source>
        <dbReference type="EMBL" id="CDN86122.1"/>
    </source>
</evidence>
<keyword evidence="11" id="KW-0472">Membrane</keyword>
<evidence type="ECO:0000256" key="8">
    <source>
        <dbReference type="ARBA" id="ARBA00022840"/>
    </source>
</evidence>
<evidence type="ECO:0000256" key="6">
    <source>
        <dbReference type="ARBA" id="ARBA00022741"/>
    </source>
</evidence>
<dbReference type="SUPFAM" id="SSF55874">
    <property type="entry name" value="ATPase domain of HSP90 chaperone/DNA topoisomerase II/histidine kinase"/>
    <property type="match status" value="1"/>
</dbReference>
<comment type="subcellular location">
    <subcellularLocation>
        <location evidence="2">Membrane</location>
    </subcellularLocation>
</comment>
<name>A0A1L1P8N0_HYDIT</name>
<reference evidence="15" key="1">
    <citation type="submission" date="2014-11" db="EMBL/GenBank/DDBJ databases">
        <title>Draft genome sequence of Hydrogenophaga intermedia S1.</title>
        <authorList>
            <person name="Gan H.M."/>
            <person name="Chew T.H."/>
            <person name="Stolz A."/>
        </authorList>
    </citation>
    <scope>NUCLEOTIDE SEQUENCE [LARGE SCALE GENOMIC DNA]</scope>
    <source>
        <strain evidence="15">S1</strain>
    </source>
</reference>
<dbReference type="SMART" id="SM00387">
    <property type="entry name" value="HATPase_c"/>
    <property type="match status" value="1"/>
</dbReference>
<dbReference type="SUPFAM" id="SSF47384">
    <property type="entry name" value="Homodimeric domain of signal transducing histidine kinase"/>
    <property type="match status" value="1"/>
</dbReference>
<dbReference type="Pfam" id="PF00512">
    <property type="entry name" value="HisKA"/>
    <property type="match status" value="1"/>
</dbReference>
<feature type="domain" description="Histidine kinase" evidence="12">
    <location>
        <begin position="370"/>
        <end position="597"/>
    </location>
</feature>
<dbReference type="SMART" id="SM00388">
    <property type="entry name" value="HisKA"/>
    <property type="match status" value="1"/>
</dbReference>
<dbReference type="InterPro" id="IPR004358">
    <property type="entry name" value="Sig_transdc_His_kin-like_C"/>
</dbReference>
<dbReference type="InterPro" id="IPR036890">
    <property type="entry name" value="HATPase_C_sf"/>
</dbReference>
<protein>
    <recommendedName>
        <fullName evidence="3">histidine kinase</fullName>
        <ecNumber evidence="3">2.7.13.3</ecNumber>
    </recommendedName>
</protein>
<dbReference type="PROSITE" id="PS50885">
    <property type="entry name" value="HAMP"/>
    <property type="match status" value="1"/>
</dbReference>
<keyword evidence="4" id="KW-0597">Phosphoprotein</keyword>
<keyword evidence="8" id="KW-0067">ATP-binding</keyword>
<dbReference type="EMBL" id="CCAE010000002">
    <property type="protein sequence ID" value="CDN86122.1"/>
    <property type="molecule type" value="Genomic_DNA"/>
</dbReference>
<keyword evidence="9" id="KW-0902">Two-component regulatory system</keyword>
<keyword evidence="7 14" id="KW-0418">Kinase</keyword>
<dbReference type="RefSeq" id="WP_009516594.1">
    <property type="nucleotide sequence ID" value="NZ_CCAE010000002.1"/>
</dbReference>
<feature type="transmembrane region" description="Helical" evidence="11">
    <location>
        <begin position="260"/>
        <end position="283"/>
    </location>
</feature>
<evidence type="ECO:0000256" key="1">
    <source>
        <dbReference type="ARBA" id="ARBA00000085"/>
    </source>
</evidence>
<evidence type="ECO:0000256" key="5">
    <source>
        <dbReference type="ARBA" id="ARBA00022679"/>
    </source>
</evidence>
<evidence type="ECO:0000256" key="7">
    <source>
        <dbReference type="ARBA" id="ARBA00022777"/>
    </source>
</evidence>
<dbReference type="InterPro" id="IPR003660">
    <property type="entry name" value="HAMP_dom"/>
</dbReference>
<dbReference type="InterPro" id="IPR003661">
    <property type="entry name" value="HisK_dim/P_dom"/>
</dbReference>
<dbReference type="Pfam" id="PF05228">
    <property type="entry name" value="CHASE4"/>
    <property type="match status" value="1"/>
</dbReference>
<feature type="region of interest" description="Disordered" evidence="10">
    <location>
        <begin position="600"/>
        <end position="619"/>
    </location>
</feature>
<feature type="domain" description="HAMP" evidence="13">
    <location>
        <begin position="285"/>
        <end position="339"/>
    </location>
</feature>
<dbReference type="PANTHER" id="PTHR43065:SF46">
    <property type="entry name" value="C4-DICARBOXYLATE TRANSPORT SENSOR PROTEIN DCTB"/>
    <property type="match status" value="1"/>
</dbReference>
<dbReference type="Gene3D" id="1.10.287.130">
    <property type="match status" value="1"/>
</dbReference>
<evidence type="ECO:0000256" key="9">
    <source>
        <dbReference type="ARBA" id="ARBA00023012"/>
    </source>
</evidence>
<keyword evidence="15" id="KW-1185">Reference proteome</keyword>
<comment type="catalytic activity">
    <reaction evidence="1">
        <text>ATP + protein L-histidine = ADP + protein N-phospho-L-histidine.</text>
        <dbReference type="EC" id="2.7.13.3"/>
    </reaction>
</comment>
<dbReference type="InterPro" id="IPR036097">
    <property type="entry name" value="HisK_dim/P_sf"/>
</dbReference>
<sequence length="619" mass="66897">MKLQKKAWVMVGLTICLLTLSSVWVSQHAILSSFTELEARQSRVESERARRLLAQQLDGLSATVMDYAYWNDTADFVKGKRADHFTENFGTDNMKYLGLSQVLVLDPVGRPVASAELTPEPALRPMSPGMSQTLRSLAVPVLSDASSKTVVRTYHRVGSDLYLVAIAAVRSQFEPASAPKGALAAVRRFDEKELTQFSDILMHPVRLKFPSAQEVARPVAERDDPGVLESAALILNGDGQPVAELVLELKRDLHREGHSLAFAAAFQVAVAGLVIGVLLVVLLDRLVLRRLQRVHRELGEIAAQGLGVEGRLSVSGKDELADLAQGINRLLAKTREDAEQQRQAHARQEALNHQLMQSQKTEAMGRFTSGIAHDFNNAIVAISGCIQLACEDLESHHPSTSCLREALRSVRYADGLVKQLLSFSRQSPPHMDHLRLGALVEETSALVSLGLMKRCVLKVNLLAERDWVVADPTQMKQVIVNLVINACDAMSGQGTVSITLAEQDLPPADRGVAPEAVARLPAGRYLVLSVQDEGPGIAPEHLNRIFEPFFTTKAADKGTGLGLPIVQSVMTGHRGAIEVVSKSGSGACFRLYLPVAKAQPDGGGTGGAGGSSRWVVTSS</sequence>
<dbReference type="GO" id="GO:0000155">
    <property type="term" value="F:phosphorelay sensor kinase activity"/>
    <property type="evidence" value="ECO:0007669"/>
    <property type="project" value="InterPro"/>
</dbReference>
<dbReference type="Gene3D" id="3.30.565.10">
    <property type="entry name" value="Histidine kinase-like ATPase, C-terminal domain"/>
    <property type="match status" value="1"/>
</dbReference>
<evidence type="ECO:0000256" key="4">
    <source>
        <dbReference type="ARBA" id="ARBA00022553"/>
    </source>
</evidence>
<dbReference type="EC" id="2.7.13.3" evidence="3"/>
<dbReference type="InterPro" id="IPR007892">
    <property type="entry name" value="CHASE4"/>
</dbReference>
<proteinExistence type="predicted"/>
<keyword evidence="6" id="KW-0547">Nucleotide-binding</keyword>
<dbReference type="CDD" id="cd00082">
    <property type="entry name" value="HisKA"/>
    <property type="match status" value="1"/>
</dbReference>
<evidence type="ECO:0000256" key="2">
    <source>
        <dbReference type="ARBA" id="ARBA00004370"/>
    </source>
</evidence>
<dbReference type="Gene3D" id="6.10.340.10">
    <property type="match status" value="1"/>
</dbReference>
<evidence type="ECO:0000256" key="10">
    <source>
        <dbReference type="SAM" id="MobiDB-lite"/>
    </source>
</evidence>
<evidence type="ECO:0000256" key="11">
    <source>
        <dbReference type="SAM" id="Phobius"/>
    </source>
</evidence>
<dbReference type="InterPro" id="IPR005467">
    <property type="entry name" value="His_kinase_dom"/>
</dbReference>
<dbReference type="PRINTS" id="PR00344">
    <property type="entry name" value="BCTRLSENSOR"/>
</dbReference>
<evidence type="ECO:0000313" key="15">
    <source>
        <dbReference type="Proteomes" id="UP000028878"/>
    </source>
</evidence>
<dbReference type="AlphaFoldDB" id="A0A1L1P8N0"/>
<dbReference type="GO" id="GO:0005524">
    <property type="term" value="F:ATP binding"/>
    <property type="evidence" value="ECO:0007669"/>
    <property type="project" value="UniProtKB-KW"/>
</dbReference>
<evidence type="ECO:0000259" key="13">
    <source>
        <dbReference type="PROSITE" id="PS50885"/>
    </source>
</evidence>
<dbReference type="Proteomes" id="UP000028878">
    <property type="component" value="Unassembled WGS sequence"/>
</dbReference>
<feature type="compositionally biased region" description="Gly residues" evidence="10">
    <location>
        <begin position="601"/>
        <end position="610"/>
    </location>
</feature>